<dbReference type="Pfam" id="PF00496">
    <property type="entry name" value="SBP_bac_5"/>
    <property type="match status" value="1"/>
</dbReference>
<dbReference type="Gene3D" id="3.40.190.10">
    <property type="entry name" value="Periplasmic binding protein-like II"/>
    <property type="match status" value="1"/>
</dbReference>
<gene>
    <name evidence="7" type="ORF">CPA40_07600</name>
</gene>
<dbReference type="PANTHER" id="PTHR30290">
    <property type="entry name" value="PERIPLASMIC BINDING COMPONENT OF ABC TRANSPORTER"/>
    <property type="match status" value="1"/>
</dbReference>
<dbReference type="EMBL" id="NWTX01000013">
    <property type="protein sequence ID" value="PST46099.1"/>
    <property type="molecule type" value="Genomic_DNA"/>
</dbReference>
<dbReference type="InterPro" id="IPR039424">
    <property type="entry name" value="SBP_5"/>
</dbReference>
<dbReference type="AlphaFoldDB" id="A0A2T3G9G1"/>
<dbReference type="GO" id="GO:0030313">
    <property type="term" value="C:cell envelope"/>
    <property type="evidence" value="ECO:0007669"/>
    <property type="project" value="UniProtKB-SubCell"/>
</dbReference>
<dbReference type="SUPFAM" id="SSF53850">
    <property type="entry name" value="Periplasmic binding protein-like II"/>
    <property type="match status" value="1"/>
</dbReference>
<accession>A0A2T3G9G1</accession>
<feature type="domain" description="Solute-binding protein family 5" evidence="6">
    <location>
        <begin position="68"/>
        <end position="455"/>
    </location>
</feature>
<dbReference type="PIRSF" id="PIRSF002741">
    <property type="entry name" value="MppA"/>
    <property type="match status" value="1"/>
</dbReference>
<protein>
    <submittedName>
        <fullName evidence="7">Peptide ABC transporter substrate-binding protein</fullName>
    </submittedName>
</protein>
<evidence type="ECO:0000256" key="4">
    <source>
        <dbReference type="ARBA" id="ARBA00022729"/>
    </source>
</evidence>
<keyword evidence="3" id="KW-0813">Transport</keyword>
<reference evidence="8" key="1">
    <citation type="submission" date="2017-09" db="EMBL/GenBank/DDBJ databases">
        <authorList>
            <person name="Sela D.A."/>
            <person name="Albert K."/>
        </authorList>
    </citation>
    <scope>NUCLEOTIDE SEQUENCE [LARGE SCALE GENOMIC DNA]</scope>
    <source>
        <strain evidence="8">UMA51805</strain>
    </source>
</reference>
<evidence type="ECO:0000256" key="5">
    <source>
        <dbReference type="SAM" id="SignalP"/>
    </source>
</evidence>
<dbReference type="PANTHER" id="PTHR30290:SF10">
    <property type="entry name" value="PERIPLASMIC OLIGOPEPTIDE-BINDING PROTEIN-RELATED"/>
    <property type="match status" value="1"/>
</dbReference>
<dbReference type="GO" id="GO:0043190">
    <property type="term" value="C:ATP-binding cassette (ABC) transporter complex"/>
    <property type="evidence" value="ECO:0007669"/>
    <property type="project" value="InterPro"/>
</dbReference>
<evidence type="ECO:0000256" key="1">
    <source>
        <dbReference type="ARBA" id="ARBA00004196"/>
    </source>
</evidence>
<comment type="subcellular location">
    <subcellularLocation>
        <location evidence="1">Cell envelope</location>
    </subcellularLocation>
</comment>
<keyword evidence="4 5" id="KW-0732">Signal</keyword>
<evidence type="ECO:0000256" key="2">
    <source>
        <dbReference type="ARBA" id="ARBA00005695"/>
    </source>
</evidence>
<reference evidence="7 8" key="2">
    <citation type="submission" date="2018-03" db="EMBL/GenBank/DDBJ databases">
        <title>The comparative genomics of Bifidobacterium callitrichos reflects dietary carbohydrate utilization within the common marmoset gut.</title>
        <authorList>
            <person name="Rani A."/>
        </authorList>
    </citation>
    <scope>NUCLEOTIDE SEQUENCE [LARGE SCALE GENOMIC DNA]</scope>
    <source>
        <strain evidence="7 8">UMA51805</strain>
    </source>
</reference>
<feature type="signal peptide" evidence="5">
    <location>
        <begin position="1"/>
        <end position="20"/>
    </location>
</feature>
<keyword evidence="8" id="KW-1185">Reference proteome</keyword>
<dbReference type="GO" id="GO:0015833">
    <property type="term" value="P:peptide transport"/>
    <property type="evidence" value="ECO:0007669"/>
    <property type="project" value="TreeGrafter"/>
</dbReference>
<dbReference type="InterPro" id="IPR000914">
    <property type="entry name" value="SBP_5_dom"/>
</dbReference>
<evidence type="ECO:0000256" key="3">
    <source>
        <dbReference type="ARBA" id="ARBA00022448"/>
    </source>
</evidence>
<dbReference type="InterPro" id="IPR030678">
    <property type="entry name" value="Peptide/Ni-bd"/>
</dbReference>
<feature type="chain" id="PRO_5015556352" evidence="5">
    <location>
        <begin position="21"/>
        <end position="538"/>
    </location>
</feature>
<comment type="similarity">
    <text evidence="2">Belongs to the bacterial solute-binding protein 5 family.</text>
</comment>
<sequence>MSLISLTACGGVKASSPASAANAEDINVGTTDKVVSLDPAGAFEWGSNALAYQMYPTLFTQRYNDKTLSPSIASDNGSWNADGTQFTVHLKPNLRFANGHELTASDVKFSIDRVIGIDSPNGPISLFQNITGVDAPASDTVTFKVSVPHDVTLKRVLGTAGASIVDDQSFPADHLANDQEVVRSNGFAGAYRLTQYVQNDHAVFERNSVYAGLNAAQNHQVTVTYFADSSNLKLAVQQGQVDVAYRSLLPADITSLRKDGNVRVIIGAGGEMRYLVFNFHTQPYGSARKDADPTKAVAVRRAVADLVDRKALSDNVYHGTFAPLYAFYASNQPGSEPTLRSAYGDGKGGPSVNKARQVLTEDGVTTPIDLNIEYNTDHYGASSTDEYAAIASQLEEGGLFRVTVQQAQWSQYSKERVVRDGSDDRQDGSYPAYQLGWFPDYSDPANYLVSFFGPESYVSNGYSNTQIHELLDRQAGQLEESQRLETLRDIQRLATDDVSILPLLQGSQVAVTGRNVHGIVLDSSYVLRFSSITKGGGN</sequence>
<name>A0A2T3G9G1_9BIFI</name>
<evidence type="ECO:0000313" key="8">
    <source>
        <dbReference type="Proteomes" id="UP000240228"/>
    </source>
</evidence>
<dbReference type="RefSeq" id="WP_107044414.1">
    <property type="nucleotide sequence ID" value="NZ_NWTX01000013.1"/>
</dbReference>
<dbReference type="GO" id="GO:1904680">
    <property type="term" value="F:peptide transmembrane transporter activity"/>
    <property type="evidence" value="ECO:0007669"/>
    <property type="project" value="TreeGrafter"/>
</dbReference>
<proteinExistence type="inferred from homology"/>
<evidence type="ECO:0000259" key="6">
    <source>
        <dbReference type="Pfam" id="PF00496"/>
    </source>
</evidence>
<evidence type="ECO:0000313" key="7">
    <source>
        <dbReference type="EMBL" id="PST46099.1"/>
    </source>
</evidence>
<organism evidence="7 8">
    <name type="scientific">Bifidobacterium callitrichos</name>
    <dbReference type="NCBI Taxonomy" id="762209"/>
    <lineage>
        <taxon>Bacteria</taxon>
        <taxon>Bacillati</taxon>
        <taxon>Actinomycetota</taxon>
        <taxon>Actinomycetes</taxon>
        <taxon>Bifidobacteriales</taxon>
        <taxon>Bifidobacteriaceae</taxon>
        <taxon>Bifidobacterium</taxon>
    </lineage>
</organism>
<dbReference type="Proteomes" id="UP000240228">
    <property type="component" value="Unassembled WGS sequence"/>
</dbReference>
<dbReference type="GO" id="GO:0042597">
    <property type="term" value="C:periplasmic space"/>
    <property type="evidence" value="ECO:0007669"/>
    <property type="project" value="UniProtKB-ARBA"/>
</dbReference>
<dbReference type="Gene3D" id="3.10.105.10">
    <property type="entry name" value="Dipeptide-binding Protein, Domain 3"/>
    <property type="match status" value="1"/>
</dbReference>
<comment type="caution">
    <text evidence="7">The sequence shown here is derived from an EMBL/GenBank/DDBJ whole genome shotgun (WGS) entry which is preliminary data.</text>
</comment>